<sequence>MSLIKKILIVIVLILLIYIILRLLKSRALLQREIVSENFSLSGTADKTEIDKLISKNHVKLQSSSNAKLPLKEYCIKASYNTALTGNYVNLDMIKYVIGRGCRFLDFEVFYVGKTKTDDKGNAVTIYTAEVAYSTDNTFTTINSENSILLEKVLTTIITNAFSQSCTNRDDPMFINLRIKSNKKDAYKAIATALDSTIKPKLYTDSKTENDEIIAKQVTKLTPLSDIMGKIILCVDKTIDRNYRTYTPCDDNNKTCYDLINYINMETGGEDLNLLRYSEVMEQCITPININNDNITTDVKTIKYVIPNTKNDNSQNPNISDFVLKYSSQIPAFRFYKNDDQLNKYEEFFDDNGSAFVSLAVAIPYFKRLLD</sequence>
<accession>A0A6C0JKX4</accession>
<dbReference type="Gene3D" id="3.20.20.190">
    <property type="entry name" value="Phosphatidylinositol (PI) phosphodiesterase"/>
    <property type="match status" value="1"/>
</dbReference>
<evidence type="ECO:0000259" key="2">
    <source>
        <dbReference type="Pfam" id="PF00388"/>
    </source>
</evidence>
<organism evidence="3">
    <name type="scientific">viral metagenome</name>
    <dbReference type="NCBI Taxonomy" id="1070528"/>
    <lineage>
        <taxon>unclassified sequences</taxon>
        <taxon>metagenomes</taxon>
        <taxon>organismal metagenomes</taxon>
    </lineage>
</organism>
<dbReference type="AlphaFoldDB" id="A0A6C0JKX4"/>
<dbReference type="InterPro" id="IPR017946">
    <property type="entry name" value="PLC-like_Pdiesterase_TIM-brl"/>
</dbReference>
<reference evidence="3" key="1">
    <citation type="journal article" date="2020" name="Nature">
        <title>Giant virus diversity and host interactions through global metagenomics.</title>
        <authorList>
            <person name="Schulz F."/>
            <person name="Roux S."/>
            <person name="Paez-Espino D."/>
            <person name="Jungbluth S."/>
            <person name="Walsh D.A."/>
            <person name="Denef V.J."/>
            <person name="McMahon K.D."/>
            <person name="Konstantinidis K.T."/>
            <person name="Eloe-Fadrosh E.A."/>
            <person name="Kyrpides N.C."/>
            <person name="Woyke T."/>
        </authorList>
    </citation>
    <scope>NUCLEOTIDE SEQUENCE</scope>
    <source>
        <strain evidence="3">GVMAG-M-3300027747-57</strain>
    </source>
</reference>
<protein>
    <recommendedName>
        <fullName evidence="2">Phosphatidylinositol-specific phospholipase C X domain-containing protein</fullName>
    </recommendedName>
</protein>
<dbReference type="GO" id="GO:0008081">
    <property type="term" value="F:phosphoric diester hydrolase activity"/>
    <property type="evidence" value="ECO:0007669"/>
    <property type="project" value="InterPro"/>
</dbReference>
<feature type="transmembrane region" description="Helical" evidence="1">
    <location>
        <begin position="6"/>
        <end position="24"/>
    </location>
</feature>
<dbReference type="PROSITE" id="PS50007">
    <property type="entry name" value="PIPLC_X_DOMAIN"/>
    <property type="match status" value="1"/>
</dbReference>
<evidence type="ECO:0000256" key="1">
    <source>
        <dbReference type="SAM" id="Phobius"/>
    </source>
</evidence>
<name>A0A6C0JKX4_9ZZZZ</name>
<dbReference type="EMBL" id="MN740430">
    <property type="protein sequence ID" value="QHU06013.1"/>
    <property type="molecule type" value="Genomic_DNA"/>
</dbReference>
<dbReference type="Pfam" id="PF00388">
    <property type="entry name" value="PI-PLC-X"/>
    <property type="match status" value="1"/>
</dbReference>
<dbReference type="GO" id="GO:0006629">
    <property type="term" value="P:lipid metabolic process"/>
    <property type="evidence" value="ECO:0007669"/>
    <property type="project" value="InterPro"/>
</dbReference>
<feature type="domain" description="Phosphatidylinositol-specific phospholipase C X" evidence="2">
    <location>
        <begin position="69"/>
        <end position="234"/>
    </location>
</feature>
<keyword evidence="1" id="KW-0812">Transmembrane</keyword>
<dbReference type="SUPFAM" id="SSF51695">
    <property type="entry name" value="PLC-like phosphodiesterases"/>
    <property type="match status" value="1"/>
</dbReference>
<keyword evidence="1" id="KW-1133">Transmembrane helix</keyword>
<proteinExistence type="predicted"/>
<evidence type="ECO:0000313" key="3">
    <source>
        <dbReference type="EMBL" id="QHU06013.1"/>
    </source>
</evidence>
<keyword evidence="1" id="KW-0472">Membrane</keyword>
<dbReference type="InterPro" id="IPR000909">
    <property type="entry name" value="PLipase_C_PInositol-sp_X_dom"/>
</dbReference>